<name>A0ABQ3L286_9ALTE</name>
<evidence type="ECO:0000256" key="3">
    <source>
        <dbReference type="ARBA" id="ARBA00023125"/>
    </source>
</evidence>
<comment type="similarity">
    <text evidence="1">Belongs to the LysR transcriptional regulatory family.</text>
</comment>
<evidence type="ECO:0000313" key="6">
    <source>
        <dbReference type="EMBL" id="GHG77673.1"/>
    </source>
</evidence>
<reference evidence="7" key="1">
    <citation type="journal article" date="2019" name="Int. J. Syst. Evol. Microbiol.">
        <title>The Global Catalogue of Microorganisms (GCM) 10K type strain sequencing project: providing services to taxonomists for standard genome sequencing and annotation.</title>
        <authorList>
            <consortium name="The Broad Institute Genomics Platform"/>
            <consortium name="The Broad Institute Genome Sequencing Center for Infectious Disease"/>
            <person name="Wu L."/>
            <person name="Ma J."/>
        </authorList>
    </citation>
    <scope>NUCLEOTIDE SEQUENCE [LARGE SCALE GENOMIC DNA]</scope>
    <source>
        <strain evidence="7">CGMCC 1.7003</strain>
    </source>
</reference>
<keyword evidence="2" id="KW-0805">Transcription regulation</keyword>
<evidence type="ECO:0000256" key="2">
    <source>
        <dbReference type="ARBA" id="ARBA00023015"/>
    </source>
</evidence>
<dbReference type="SUPFAM" id="SSF53850">
    <property type="entry name" value="Periplasmic binding protein-like II"/>
    <property type="match status" value="1"/>
</dbReference>
<dbReference type="PANTHER" id="PTHR30537:SF68">
    <property type="entry name" value="TRANSCRIPTIONAL REGULATOR-RELATED"/>
    <property type="match status" value="1"/>
</dbReference>
<comment type="caution">
    <text evidence="6">The sequence shown here is derived from an EMBL/GenBank/DDBJ whole genome shotgun (WGS) entry which is preliminary data.</text>
</comment>
<dbReference type="Pfam" id="PF03466">
    <property type="entry name" value="LysR_substrate"/>
    <property type="match status" value="1"/>
</dbReference>
<accession>A0ABQ3L286</accession>
<protein>
    <submittedName>
        <fullName evidence="6">Transcriptional regulator</fullName>
    </submittedName>
</protein>
<keyword evidence="3" id="KW-0238">DNA-binding</keyword>
<dbReference type="Proteomes" id="UP000659697">
    <property type="component" value="Unassembled WGS sequence"/>
</dbReference>
<evidence type="ECO:0000313" key="7">
    <source>
        <dbReference type="Proteomes" id="UP000659697"/>
    </source>
</evidence>
<dbReference type="InterPro" id="IPR036390">
    <property type="entry name" value="WH_DNA-bd_sf"/>
</dbReference>
<dbReference type="PANTHER" id="PTHR30537">
    <property type="entry name" value="HTH-TYPE TRANSCRIPTIONAL REGULATOR"/>
    <property type="match status" value="1"/>
</dbReference>
<dbReference type="Gene3D" id="1.10.10.10">
    <property type="entry name" value="Winged helix-like DNA-binding domain superfamily/Winged helix DNA-binding domain"/>
    <property type="match status" value="1"/>
</dbReference>
<gene>
    <name evidence="6" type="ORF">GCM10010919_33470</name>
</gene>
<dbReference type="InterPro" id="IPR005119">
    <property type="entry name" value="LysR_subst-bd"/>
</dbReference>
<dbReference type="PROSITE" id="PS50931">
    <property type="entry name" value="HTH_LYSR"/>
    <property type="match status" value="1"/>
</dbReference>
<feature type="domain" description="HTH lysR-type" evidence="5">
    <location>
        <begin position="1"/>
        <end position="58"/>
    </location>
</feature>
<evidence type="ECO:0000256" key="4">
    <source>
        <dbReference type="ARBA" id="ARBA00023163"/>
    </source>
</evidence>
<dbReference type="EMBL" id="BNAO01000012">
    <property type="protein sequence ID" value="GHG77673.1"/>
    <property type="molecule type" value="Genomic_DNA"/>
</dbReference>
<sequence>MDLEGMQVFVAIADCGTLTAAASKLGITKSTVSRRLAEYEYRVGASLFRRSTRNLSLTDIGKQHYTRVRELIHDAENALADIVNLSAEPKGLLRISASIQGAQAVLAPILWRFKRHYPQVQLELIITDQNVDLIRDGIDFTVRMGDLEDSDLLVRKLATGYRAIVASPDFLSAHFVPKTLADLKRLPAVVTQPNQHLWRFASGESVSVAWTISAGTIVLALDACLQGFGIALLPELACKAQIEQGQLVRLLPDHTLKPVDISLVYPRLQYQSPAARAFLNQLTSGT</sequence>
<proteinExistence type="inferred from homology"/>
<evidence type="ECO:0000256" key="1">
    <source>
        <dbReference type="ARBA" id="ARBA00009437"/>
    </source>
</evidence>
<dbReference type="InterPro" id="IPR000847">
    <property type="entry name" value="LysR_HTH_N"/>
</dbReference>
<organism evidence="6 7">
    <name type="scientific">Alishewanella longhuensis</name>
    <dbReference type="NCBI Taxonomy" id="1091037"/>
    <lineage>
        <taxon>Bacteria</taxon>
        <taxon>Pseudomonadati</taxon>
        <taxon>Pseudomonadota</taxon>
        <taxon>Gammaproteobacteria</taxon>
        <taxon>Alteromonadales</taxon>
        <taxon>Alteromonadaceae</taxon>
        <taxon>Alishewanella</taxon>
    </lineage>
</organism>
<keyword evidence="4" id="KW-0804">Transcription</keyword>
<dbReference type="RefSeq" id="WP_189434200.1">
    <property type="nucleotide sequence ID" value="NZ_BNAO01000012.1"/>
</dbReference>
<dbReference type="InterPro" id="IPR058163">
    <property type="entry name" value="LysR-type_TF_proteobact-type"/>
</dbReference>
<dbReference type="Pfam" id="PF00126">
    <property type="entry name" value="HTH_1"/>
    <property type="match status" value="1"/>
</dbReference>
<dbReference type="CDD" id="cd08422">
    <property type="entry name" value="PBP2_CrgA_like"/>
    <property type="match status" value="1"/>
</dbReference>
<dbReference type="InterPro" id="IPR036388">
    <property type="entry name" value="WH-like_DNA-bd_sf"/>
</dbReference>
<keyword evidence="7" id="KW-1185">Reference proteome</keyword>
<dbReference type="SUPFAM" id="SSF46785">
    <property type="entry name" value="Winged helix' DNA-binding domain"/>
    <property type="match status" value="1"/>
</dbReference>
<evidence type="ECO:0000259" key="5">
    <source>
        <dbReference type="PROSITE" id="PS50931"/>
    </source>
</evidence>
<dbReference type="Gene3D" id="3.40.190.290">
    <property type="match status" value="1"/>
</dbReference>